<dbReference type="PANTHER" id="PTHR45902:SF5">
    <property type="entry name" value="G-PROTEIN COUPLED RECEPTORS FAMILY 2 PROFILE 2 DOMAIN-CONTAINING PROTEIN"/>
    <property type="match status" value="1"/>
</dbReference>
<gene>
    <name evidence="3" type="ORF">BEMITA_LOCUS14121</name>
</gene>
<feature type="signal peptide" evidence="2">
    <location>
        <begin position="1"/>
        <end position="19"/>
    </location>
</feature>
<protein>
    <submittedName>
        <fullName evidence="3">Uncharacterized protein</fullName>
    </submittedName>
</protein>
<organism evidence="3 4">
    <name type="scientific">Bemisia tabaci</name>
    <name type="common">Sweetpotato whitefly</name>
    <name type="synonym">Aleurodes tabaci</name>
    <dbReference type="NCBI Taxonomy" id="7038"/>
    <lineage>
        <taxon>Eukaryota</taxon>
        <taxon>Metazoa</taxon>
        <taxon>Ecdysozoa</taxon>
        <taxon>Arthropoda</taxon>
        <taxon>Hexapoda</taxon>
        <taxon>Insecta</taxon>
        <taxon>Pterygota</taxon>
        <taxon>Neoptera</taxon>
        <taxon>Paraneoptera</taxon>
        <taxon>Hemiptera</taxon>
        <taxon>Sternorrhyncha</taxon>
        <taxon>Aleyrodoidea</taxon>
        <taxon>Aleyrodidae</taxon>
        <taxon>Aleyrodinae</taxon>
        <taxon>Bemisia</taxon>
    </lineage>
</organism>
<dbReference type="AlphaFoldDB" id="A0A9P0G550"/>
<keyword evidence="1" id="KW-0472">Membrane</keyword>
<keyword evidence="2" id="KW-0732">Signal</keyword>
<reference evidence="3" key="1">
    <citation type="submission" date="2021-12" db="EMBL/GenBank/DDBJ databases">
        <authorList>
            <person name="King R."/>
        </authorList>
    </citation>
    <scope>NUCLEOTIDE SEQUENCE</scope>
</reference>
<keyword evidence="1" id="KW-0812">Transmembrane</keyword>
<accession>A0A9P0G550</accession>
<feature type="transmembrane region" description="Helical" evidence="1">
    <location>
        <begin position="425"/>
        <end position="450"/>
    </location>
</feature>
<proteinExistence type="predicted"/>
<evidence type="ECO:0000256" key="2">
    <source>
        <dbReference type="SAM" id="SignalP"/>
    </source>
</evidence>
<dbReference type="PANTHER" id="PTHR45902">
    <property type="entry name" value="LATROPHILIN RECEPTOR-LIKE PROTEIN A"/>
    <property type="match status" value="1"/>
</dbReference>
<evidence type="ECO:0000313" key="4">
    <source>
        <dbReference type="Proteomes" id="UP001152759"/>
    </source>
</evidence>
<dbReference type="EMBL" id="OU963870">
    <property type="protein sequence ID" value="CAH0778293.1"/>
    <property type="molecule type" value="Genomic_DNA"/>
</dbReference>
<dbReference type="Gene3D" id="1.20.1070.10">
    <property type="entry name" value="Rhodopsin 7-helix transmembrane proteins"/>
    <property type="match status" value="1"/>
</dbReference>
<evidence type="ECO:0000313" key="3">
    <source>
        <dbReference type="EMBL" id="CAH0778293.1"/>
    </source>
</evidence>
<dbReference type="InterPro" id="IPR053231">
    <property type="entry name" value="GPCR_LN-TM7"/>
</dbReference>
<keyword evidence="1" id="KW-1133">Transmembrane helix</keyword>
<feature type="chain" id="PRO_5040336163" evidence="2">
    <location>
        <begin position="20"/>
        <end position="505"/>
    </location>
</feature>
<dbReference type="Proteomes" id="UP001152759">
    <property type="component" value="Chromosome 9"/>
</dbReference>
<name>A0A9P0G550_BEMTA</name>
<feature type="transmembrane region" description="Helical" evidence="1">
    <location>
        <begin position="462"/>
        <end position="481"/>
    </location>
</feature>
<sequence length="505" mass="57551">MRIWIIAVFNLFAVGNPLAISHYDLEASNQTCNGNESCDVSSGTKVDFDLDWEYRNCFCDPLCARYGDCCLDSPFFNIVEQRGAVNNFKCMELRQFGGIYMMTSCPHKWRNQKVRAMCEREDEGNQDPLSGLPVTSHVSQITYRNPYCAICHGEKQVDFWKAWMECPTIKNQQNLTSEYIKHVKFNTTKQAWGIMIKNHFHTCKIYPYKPESSSHIVRKCVPDLVKSCAVNWTNAEVRERCEAYTTVVYNAQTSFRNPHCAMCNNVPVQEVWCRKATATRSFPWEDFNPTAFSILFDVSGGDSVGKKEQCKNKQLYDPFFNTCRDIFNEISVEAVIDDGGVYEIINNDQVIFPDSPLLARNAADISSCPKFTLNAEDFVVRNGTIFVPKYKRTFYKNEFTLRPDGTVDVCANTLTKRLVDKFGVYMGYVTFTGLGVSIIFLILHLVAFVLVAELRNLSGKNLASFCFALLMAYCFFMLGQITDGKACFIIAILTYYSFLSRSRGC</sequence>
<evidence type="ECO:0000256" key="1">
    <source>
        <dbReference type="SAM" id="Phobius"/>
    </source>
</evidence>
<keyword evidence="4" id="KW-1185">Reference proteome</keyword>